<dbReference type="OrthoDB" id="9806984at2"/>
<reference evidence="10 11" key="1">
    <citation type="journal article" date="2010" name="J. Bacteriol.">
        <title>Genome sequences of Pelagibaca bermudensis HTCC2601T and Maritimibacter alkaliphilus HTCC2654T, the type strains of two marine Roseobacter genera.</title>
        <authorList>
            <person name="Thrash J.C."/>
            <person name="Cho J.C."/>
            <person name="Ferriera S."/>
            <person name="Johnson J."/>
            <person name="Vergin K.L."/>
            <person name="Giovannoni S.J."/>
        </authorList>
    </citation>
    <scope>NUCLEOTIDE SEQUENCE [LARGE SCALE GENOMIC DNA]</scope>
    <source>
        <strain evidence="10 11">HTCC2654</strain>
    </source>
</reference>
<evidence type="ECO:0000256" key="8">
    <source>
        <dbReference type="SAM" id="Phobius"/>
    </source>
</evidence>
<sequence>MSDRGPSDLEIETRTRSAWRNLSWVWLVPLAALAVTLGVAWKTWADRGRPIEIVFENASGVVADETTVRYRDVVIGSVERVGFVADLSSIVVTVRVDRTIADSLPENARFWVVRPEVSTSGVTGLTTVLSGVYIEAAFEPSPGAQAERFVGLKQAPLVAPGTAGTTITLRTDDAAQLTAGAPIFHKGIEVGRIEQPELLFTRDGVVFDAFIEEPYNELLNSATRFWLTSGFSLSLGTGGLDLSVGSLANLVRGGLSFDTVFSGGVPVTEGQVFELYESEDAARSSAFSNPFENAVELVVEFKDSVSGLSAGSPVNLRGVRIGSVSAINAIVREGDNGREVRLRATLSIDPSRLGLGDDDVEETTVIDFLSEAVREGLRARLGFQSLFSQALVVELVRVPEAEPAALVLLPDLPPQIPSVQSELPNLGATAEGLLARIDNLPVEEVLDQAIATMAAIETFAADEGLREAPDALVSLLDDARGLVGSEDIQALPGEINAAVSDLRTIISTMEQAGAVDQVLSAFKSVDDAANSVTAFAGDVSGAADEVTELIKRLQALTDKANELELNEFLTSARELVESADRLIDSDATRDLPASLTAALDEARGALADLREGGAVENINATLASAGDAAEAVEEAAGSLPEIANRIDLLVNETRSVVASYGTNSNFNRETLNSLREIQNAAEALSKLARALERNPNSILFGR</sequence>
<evidence type="ECO:0000256" key="4">
    <source>
        <dbReference type="ARBA" id="ARBA00022692"/>
    </source>
</evidence>
<name>A3VJY1_9RHOB</name>
<gene>
    <name evidence="10" type="ORF">RB2654_01960</name>
</gene>
<feature type="domain" description="Mce/MlaD" evidence="9">
    <location>
        <begin position="48"/>
        <end position="135"/>
    </location>
</feature>
<evidence type="ECO:0000256" key="3">
    <source>
        <dbReference type="ARBA" id="ARBA00022519"/>
    </source>
</evidence>
<feature type="coiled-coil region" evidence="7">
    <location>
        <begin position="539"/>
        <end position="566"/>
    </location>
</feature>
<dbReference type="PANTHER" id="PTHR30462">
    <property type="entry name" value="INTERMEMBRANE TRANSPORT PROTEIN PQIB-RELATED"/>
    <property type="match status" value="1"/>
</dbReference>
<dbReference type="PANTHER" id="PTHR30462:SF0">
    <property type="entry name" value="INTERMEMBRANE TRANSPORT PROTEIN YEBT"/>
    <property type="match status" value="1"/>
</dbReference>
<dbReference type="RefSeq" id="WP_008328188.1">
    <property type="nucleotide sequence ID" value="NZ_CH902578.1"/>
</dbReference>
<organism evidence="10 11">
    <name type="scientific">Maritimibacter alkaliphilus HTCC2654</name>
    <dbReference type="NCBI Taxonomy" id="314271"/>
    <lineage>
        <taxon>Bacteria</taxon>
        <taxon>Pseudomonadati</taxon>
        <taxon>Pseudomonadota</taxon>
        <taxon>Alphaproteobacteria</taxon>
        <taxon>Rhodobacterales</taxon>
        <taxon>Roseobacteraceae</taxon>
        <taxon>Maritimibacter</taxon>
    </lineage>
</organism>
<dbReference type="EMBL" id="AAMT01000015">
    <property type="protein sequence ID" value="EAQ11487.1"/>
    <property type="molecule type" value="Genomic_DNA"/>
</dbReference>
<feature type="domain" description="Mce/MlaD" evidence="9">
    <location>
        <begin position="295"/>
        <end position="390"/>
    </location>
</feature>
<keyword evidence="5 8" id="KW-1133">Transmembrane helix</keyword>
<protein>
    <submittedName>
        <fullName evidence="10">Paraquat-inducible protein, putative</fullName>
    </submittedName>
</protein>
<keyword evidence="11" id="KW-1185">Reference proteome</keyword>
<feature type="domain" description="Mce/MlaD" evidence="9">
    <location>
        <begin position="164"/>
        <end position="229"/>
    </location>
</feature>
<evidence type="ECO:0000256" key="1">
    <source>
        <dbReference type="ARBA" id="ARBA00004533"/>
    </source>
</evidence>
<dbReference type="Proteomes" id="UP000002931">
    <property type="component" value="Unassembled WGS sequence"/>
</dbReference>
<dbReference type="HOGENOM" id="CLU_018765_3_0_5"/>
<evidence type="ECO:0000256" key="7">
    <source>
        <dbReference type="SAM" id="Coils"/>
    </source>
</evidence>
<accession>A3VJY1</accession>
<dbReference type="Pfam" id="PF02470">
    <property type="entry name" value="MlaD"/>
    <property type="match status" value="3"/>
</dbReference>
<evidence type="ECO:0000256" key="5">
    <source>
        <dbReference type="ARBA" id="ARBA00022989"/>
    </source>
</evidence>
<dbReference type="eggNOG" id="COG3008">
    <property type="taxonomic scope" value="Bacteria"/>
</dbReference>
<dbReference type="STRING" id="314271.RB2654_01960"/>
<evidence type="ECO:0000313" key="10">
    <source>
        <dbReference type="EMBL" id="EAQ11487.1"/>
    </source>
</evidence>
<dbReference type="AlphaFoldDB" id="A3VJY1"/>
<keyword evidence="4 8" id="KW-0812">Transmembrane</keyword>
<evidence type="ECO:0000313" key="11">
    <source>
        <dbReference type="Proteomes" id="UP000002931"/>
    </source>
</evidence>
<proteinExistence type="predicted"/>
<comment type="caution">
    <text evidence="10">The sequence shown here is derived from an EMBL/GenBank/DDBJ whole genome shotgun (WGS) entry which is preliminary data.</text>
</comment>
<feature type="transmembrane region" description="Helical" evidence="8">
    <location>
        <begin position="21"/>
        <end position="41"/>
    </location>
</feature>
<dbReference type="eggNOG" id="COG1463">
    <property type="taxonomic scope" value="Bacteria"/>
</dbReference>
<comment type="subcellular location">
    <subcellularLocation>
        <location evidence="1">Cell inner membrane</location>
    </subcellularLocation>
</comment>
<evidence type="ECO:0000256" key="6">
    <source>
        <dbReference type="ARBA" id="ARBA00023136"/>
    </source>
</evidence>
<dbReference type="InterPro" id="IPR051800">
    <property type="entry name" value="PqiA-PqiB_transport"/>
</dbReference>
<dbReference type="InterPro" id="IPR003399">
    <property type="entry name" value="Mce/MlaD"/>
</dbReference>
<keyword evidence="7" id="KW-0175">Coiled coil</keyword>
<keyword evidence="3" id="KW-0997">Cell inner membrane</keyword>
<keyword evidence="6 8" id="KW-0472">Membrane</keyword>
<dbReference type="GO" id="GO:0005886">
    <property type="term" value="C:plasma membrane"/>
    <property type="evidence" value="ECO:0007669"/>
    <property type="project" value="UniProtKB-SubCell"/>
</dbReference>
<evidence type="ECO:0000256" key="2">
    <source>
        <dbReference type="ARBA" id="ARBA00022475"/>
    </source>
</evidence>
<evidence type="ECO:0000259" key="9">
    <source>
        <dbReference type="Pfam" id="PF02470"/>
    </source>
</evidence>
<keyword evidence="2" id="KW-1003">Cell membrane</keyword>